<dbReference type="RefSeq" id="WP_267266783.1">
    <property type="nucleotide sequence ID" value="NZ_JAOVZW010000020.1"/>
</dbReference>
<proteinExistence type="predicted"/>
<dbReference type="Proteomes" id="UP001073122">
    <property type="component" value="Unassembled WGS sequence"/>
</dbReference>
<comment type="caution">
    <text evidence="1">The sequence shown here is derived from an EMBL/GenBank/DDBJ whole genome shotgun (WGS) entry which is preliminary data.</text>
</comment>
<keyword evidence="2" id="KW-1185">Reference proteome</keyword>
<protein>
    <recommendedName>
        <fullName evidence="3">Lipoprotein</fullName>
    </recommendedName>
</protein>
<dbReference type="EMBL" id="JAOVZW010000020">
    <property type="protein sequence ID" value="MCX8525527.1"/>
    <property type="molecule type" value="Genomic_DNA"/>
</dbReference>
<accession>A0ABT3XV33</accession>
<evidence type="ECO:0000313" key="1">
    <source>
        <dbReference type="EMBL" id="MCX8525527.1"/>
    </source>
</evidence>
<evidence type="ECO:0000313" key="2">
    <source>
        <dbReference type="Proteomes" id="UP001073122"/>
    </source>
</evidence>
<evidence type="ECO:0008006" key="3">
    <source>
        <dbReference type="Google" id="ProtNLM"/>
    </source>
</evidence>
<sequence>MRRIIIVLMLIVTILNSCRSEHIELRSRNAVKIYDNELKIKIVPCKNRMIVKAVYHAPIIERRQNSSIKIISNKKVRFRKIYPKHDYFKIIECFENIDEELMRFPKTSTDSNGIWTLQIGPMDAEFVSIKYKKGRYKKDVFGRSMSPLYGYFFTTSEMILEKAQLELKDLDR</sequence>
<organism evidence="1 2">
    <name type="scientific">Chryseobacterium formosus</name>
    <dbReference type="NCBI Taxonomy" id="1537363"/>
    <lineage>
        <taxon>Bacteria</taxon>
        <taxon>Pseudomonadati</taxon>
        <taxon>Bacteroidota</taxon>
        <taxon>Flavobacteriia</taxon>
        <taxon>Flavobacteriales</taxon>
        <taxon>Weeksellaceae</taxon>
        <taxon>Chryseobacterium group</taxon>
        <taxon>Chryseobacterium</taxon>
    </lineage>
</organism>
<name>A0ABT3XV33_9FLAO</name>
<reference evidence="1" key="1">
    <citation type="submission" date="2022-10" db="EMBL/GenBank/DDBJ databases">
        <title>Chryseobacterium sp. nov., a novel bacterial species.</title>
        <authorList>
            <person name="Cao Y."/>
        </authorList>
    </citation>
    <scope>NUCLEOTIDE SEQUENCE</scope>
    <source>
        <strain evidence="1">CCTCC AB2015118</strain>
    </source>
</reference>
<gene>
    <name evidence="1" type="ORF">OF897_16565</name>
</gene>